<name>A0AAD9M6P4_9PEZI</name>
<dbReference type="Proteomes" id="UP001232148">
    <property type="component" value="Unassembled WGS sequence"/>
</dbReference>
<reference evidence="2" key="1">
    <citation type="submission" date="2021-06" db="EMBL/GenBank/DDBJ databases">
        <title>Comparative genomics, transcriptomics and evolutionary studies reveal genomic signatures of adaptation to plant cell wall in hemibiotrophic fungi.</title>
        <authorList>
            <consortium name="DOE Joint Genome Institute"/>
            <person name="Baroncelli R."/>
            <person name="Diaz J.F."/>
            <person name="Benocci T."/>
            <person name="Peng M."/>
            <person name="Battaglia E."/>
            <person name="Haridas S."/>
            <person name="Andreopoulos W."/>
            <person name="Labutti K."/>
            <person name="Pangilinan J."/>
            <person name="Floch G.L."/>
            <person name="Makela M.R."/>
            <person name="Henrissat B."/>
            <person name="Grigoriev I.V."/>
            <person name="Crouch J.A."/>
            <person name="De Vries R.P."/>
            <person name="Sukno S.A."/>
            <person name="Thon M.R."/>
        </authorList>
    </citation>
    <scope>NUCLEOTIDE SEQUENCE</scope>
    <source>
        <strain evidence="2">MAFF235873</strain>
    </source>
</reference>
<organism evidence="2 3">
    <name type="scientific">Colletotrichum zoysiae</name>
    <dbReference type="NCBI Taxonomy" id="1216348"/>
    <lineage>
        <taxon>Eukaryota</taxon>
        <taxon>Fungi</taxon>
        <taxon>Dikarya</taxon>
        <taxon>Ascomycota</taxon>
        <taxon>Pezizomycotina</taxon>
        <taxon>Sordariomycetes</taxon>
        <taxon>Hypocreomycetidae</taxon>
        <taxon>Glomerellales</taxon>
        <taxon>Glomerellaceae</taxon>
        <taxon>Colletotrichum</taxon>
        <taxon>Colletotrichum graminicola species complex</taxon>
    </lineage>
</organism>
<evidence type="ECO:0000313" key="3">
    <source>
        <dbReference type="Proteomes" id="UP001232148"/>
    </source>
</evidence>
<keyword evidence="3" id="KW-1185">Reference proteome</keyword>
<dbReference type="AlphaFoldDB" id="A0AAD9M6P4"/>
<feature type="compositionally biased region" description="Low complexity" evidence="1">
    <location>
        <begin position="8"/>
        <end position="26"/>
    </location>
</feature>
<comment type="caution">
    <text evidence="2">The sequence shown here is derived from an EMBL/GenBank/DDBJ whole genome shotgun (WGS) entry which is preliminary data.</text>
</comment>
<evidence type="ECO:0000313" key="2">
    <source>
        <dbReference type="EMBL" id="KAK2030930.1"/>
    </source>
</evidence>
<proteinExistence type="predicted"/>
<evidence type="ECO:0000256" key="1">
    <source>
        <dbReference type="SAM" id="MobiDB-lite"/>
    </source>
</evidence>
<feature type="region of interest" description="Disordered" evidence="1">
    <location>
        <begin position="1"/>
        <end position="39"/>
    </location>
</feature>
<gene>
    <name evidence="2" type="ORF">LX32DRAFT_637819</name>
</gene>
<protein>
    <submittedName>
        <fullName evidence="2">Uncharacterized protein</fullName>
    </submittedName>
</protein>
<sequence length="83" mass="8390">MRRQLSRAGQGSSQSPAGPGVASAASLPQVGIASGPQPVTAGRIDTYMQIGIPTKAIVVGCDEQPAVVENLAMTLPGQCRDTA</sequence>
<accession>A0AAD9M6P4</accession>
<dbReference type="EMBL" id="MU842846">
    <property type="protein sequence ID" value="KAK2030930.1"/>
    <property type="molecule type" value="Genomic_DNA"/>
</dbReference>